<sequence length="170" mass="17774">MTEPAVDQSVLDDFMRQFVHDHAPDVLHAVAASGDSLLVAQAALPGRLRADEASQTAWLANAEKIASSAPGALLMQDYSADLMGLGPVSVLMSQAEHGLLLTMGNTAPGPDGQVHPSALIVATTWNADVGGLIRAMHALMERVGPSLTPLARGRGLQPQPARMPAPSRVF</sequence>
<dbReference type="Gene3D" id="3.30.450.30">
    <property type="entry name" value="Dynein light chain 2a, cytoplasmic"/>
    <property type="match status" value="1"/>
</dbReference>
<dbReference type="OrthoDB" id="4350384at2"/>
<evidence type="ECO:0000313" key="2">
    <source>
        <dbReference type="EMBL" id="OPC78589.1"/>
    </source>
</evidence>
<reference evidence="2 3" key="1">
    <citation type="submission" date="2017-03" db="EMBL/GenBank/DDBJ databases">
        <title>Draft genome sequence of Streptomyces scabrisporus NF3, endophyte isolated from Amphipterygium adstringens.</title>
        <authorList>
            <person name="Vazquez M."/>
            <person name="Ceapa C.D."/>
            <person name="Rodriguez Luna D."/>
            <person name="Sanchez Esquivel S."/>
        </authorList>
    </citation>
    <scope>NUCLEOTIDE SEQUENCE [LARGE SCALE GENOMIC DNA]</scope>
    <source>
        <strain evidence="2 3">NF3</strain>
    </source>
</reference>
<dbReference type="Proteomes" id="UP000190037">
    <property type="component" value="Unassembled WGS sequence"/>
</dbReference>
<dbReference type="EMBL" id="MWQN01000002">
    <property type="protein sequence ID" value="OPC78589.1"/>
    <property type="molecule type" value="Genomic_DNA"/>
</dbReference>
<protein>
    <recommendedName>
        <fullName evidence="4">Roadblock/LAMTOR2 domain-containing protein</fullName>
    </recommendedName>
</protein>
<dbReference type="AlphaFoldDB" id="A0A1T3NP34"/>
<dbReference type="RefSeq" id="WP_078979791.1">
    <property type="nucleotide sequence ID" value="NZ_MWQN01000002.1"/>
</dbReference>
<evidence type="ECO:0008006" key="4">
    <source>
        <dbReference type="Google" id="ProtNLM"/>
    </source>
</evidence>
<dbReference type="STRING" id="159449.B4N89_30895"/>
<name>A0A1T3NP34_9ACTN</name>
<proteinExistence type="predicted"/>
<accession>A0A1T3NP34</accession>
<gene>
    <name evidence="2" type="ORF">B4N89_30895</name>
</gene>
<keyword evidence="3" id="KW-1185">Reference proteome</keyword>
<feature type="region of interest" description="Disordered" evidence="1">
    <location>
        <begin position="150"/>
        <end position="170"/>
    </location>
</feature>
<evidence type="ECO:0000313" key="3">
    <source>
        <dbReference type="Proteomes" id="UP000190037"/>
    </source>
</evidence>
<organism evidence="2 3">
    <name type="scientific">Embleya scabrispora</name>
    <dbReference type="NCBI Taxonomy" id="159449"/>
    <lineage>
        <taxon>Bacteria</taxon>
        <taxon>Bacillati</taxon>
        <taxon>Actinomycetota</taxon>
        <taxon>Actinomycetes</taxon>
        <taxon>Kitasatosporales</taxon>
        <taxon>Streptomycetaceae</taxon>
        <taxon>Embleya</taxon>
    </lineage>
</organism>
<comment type="caution">
    <text evidence="2">The sequence shown here is derived from an EMBL/GenBank/DDBJ whole genome shotgun (WGS) entry which is preliminary data.</text>
</comment>
<evidence type="ECO:0000256" key="1">
    <source>
        <dbReference type="SAM" id="MobiDB-lite"/>
    </source>
</evidence>